<dbReference type="RefSeq" id="WP_076534427.1">
    <property type="nucleotide sequence ID" value="NZ_FOAC01000003.1"/>
</dbReference>
<dbReference type="InterPro" id="IPR029044">
    <property type="entry name" value="Nucleotide-diphossugar_trans"/>
</dbReference>
<organism evidence="2 3">
    <name type="scientific">Roseovarius nanhaiticus</name>
    <dbReference type="NCBI Taxonomy" id="573024"/>
    <lineage>
        <taxon>Bacteria</taxon>
        <taxon>Pseudomonadati</taxon>
        <taxon>Pseudomonadota</taxon>
        <taxon>Alphaproteobacteria</taxon>
        <taxon>Rhodobacterales</taxon>
        <taxon>Roseobacteraceae</taxon>
        <taxon>Roseovarius</taxon>
    </lineage>
</organism>
<accession>A0A1N7H4J6</accession>
<dbReference type="AlphaFoldDB" id="A0A1N7H4J6"/>
<protein>
    <submittedName>
        <fullName evidence="2">Glycosyl transferase family 2</fullName>
    </submittedName>
</protein>
<sequence>MHDGEVTPAATFILLSYNQESSIRASMESVLTQDCEPIEIIVSDDASTDGTFTIIKQLAQEYAGPHRVIARQNDVNIGTNRHIERAIELSSADLMIWTAGDDINATYRAKRIIEAFRQTQAKLLFSNAITISSDGTAGSDAYRRALFYREYSRQEAALSFELYLGATAAWHKDLYRKYGGFPPERAYEDLILGFRAVLEQGVHYINEKLVTYQEGVGISSQLAKHVSKLGNRERRTAILHSQIKVLEQRLRDAKVFGLAADDPVQVAIVTQLETLQVRLDYYTWSADSRRRLLARPLRHGNALLAEAIRDLRKR</sequence>
<evidence type="ECO:0000259" key="1">
    <source>
        <dbReference type="Pfam" id="PF00535"/>
    </source>
</evidence>
<gene>
    <name evidence="2" type="ORF">SAMN05421666_2493</name>
</gene>
<evidence type="ECO:0000313" key="3">
    <source>
        <dbReference type="Proteomes" id="UP000186019"/>
    </source>
</evidence>
<dbReference type="Gene3D" id="3.90.550.10">
    <property type="entry name" value="Spore Coat Polysaccharide Biosynthesis Protein SpsA, Chain A"/>
    <property type="match status" value="1"/>
</dbReference>
<dbReference type="EMBL" id="FTNV01000002">
    <property type="protein sequence ID" value="SIS19775.1"/>
    <property type="molecule type" value="Genomic_DNA"/>
</dbReference>
<keyword evidence="3" id="KW-1185">Reference proteome</keyword>
<dbReference type="OrthoDB" id="9807795at2"/>
<dbReference type="STRING" id="573024.SAMN05216208_2826"/>
<dbReference type="InterPro" id="IPR001173">
    <property type="entry name" value="Glyco_trans_2-like"/>
</dbReference>
<reference evidence="2 3" key="1">
    <citation type="submission" date="2017-01" db="EMBL/GenBank/DDBJ databases">
        <authorList>
            <person name="Mah S.A."/>
            <person name="Swanson W.J."/>
            <person name="Moy G.W."/>
            <person name="Vacquier V.D."/>
        </authorList>
    </citation>
    <scope>NUCLEOTIDE SEQUENCE [LARGE SCALE GENOMIC DNA]</scope>
    <source>
        <strain evidence="2 3">DSM 29590</strain>
    </source>
</reference>
<dbReference type="InterPro" id="IPR050834">
    <property type="entry name" value="Glycosyltransf_2"/>
</dbReference>
<dbReference type="GO" id="GO:0016740">
    <property type="term" value="F:transferase activity"/>
    <property type="evidence" value="ECO:0007669"/>
    <property type="project" value="UniProtKB-KW"/>
</dbReference>
<dbReference type="Proteomes" id="UP000186019">
    <property type="component" value="Unassembled WGS sequence"/>
</dbReference>
<name>A0A1N7H4J6_9RHOB</name>
<keyword evidence="2" id="KW-0808">Transferase</keyword>
<evidence type="ECO:0000313" key="2">
    <source>
        <dbReference type="EMBL" id="SIS19775.1"/>
    </source>
</evidence>
<dbReference type="Pfam" id="PF00535">
    <property type="entry name" value="Glycos_transf_2"/>
    <property type="match status" value="1"/>
</dbReference>
<dbReference type="PANTHER" id="PTHR43685">
    <property type="entry name" value="GLYCOSYLTRANSFERASE"/>
    <property type="match status" value="1"/>
</dbReference>
<feature type="domain" description="Glycosyltransferase 2-like" evidence="1">
    <location>
        <begin position="12"/>
        <end position="174"/>
    </location>
</feature>
<dbReference type="SUPFAM" id="SSF53448">
    <property type="entry name" value="Nucleotide-diphospho-sugar transferases"/>
    <property type="match status" value="1"/>
</dbReference>
<dbReference type="PANTHER" id="PTHR43685:SF2">
    <property type="entry name" value="GLYCOSYLTRANSFERASE 2-LIKE DOMAIN-CONTAINING PROTEIN"/>
    <property type="match status" value="1"/>
</dbReference>
<proteinExistence type="predicted"/>